<proteinExistence type="predicted"/>
<dbReference type="Proteomes" id="UP000283633">
    <property type="component" value="Unassembled WGS sequence"/>
</dbReference>
<protein>
    <submittedName>
        <fullName evidence="1">Uncharacterized protein</fullName>
    </submittedName>
</protein>
<evidence type="ECO:0000313" key="1">
    <source>
        <dbReference type="EMBL" id="RRK09167.1"/>
    </source>
</evidence>
<name>A0A3R8J4M8_9LACO</name>
<keyword evidence="2" id="KW-1185">Reference proteome</keyword>
<feature type="non-terminal residue" evidence="1">
    <location>
        <position position="349"/>
    </location>
</feature>
<reference evidence="1 2" key="1">
    <citation type="submission" date="2018-08" db="EMBL/GenBank/DDBJ databases">
        <title>Genome Lactobacillus garii FI11369.</title>
        <authorList>
            <person name="Diaz M."/>
            <person name="Narbad A."/>
        </authorList>
    </citation>
    <scope>NUCLEOTIDE SEQUENCE [LARGE SCALE GENOMIC DNA]</scope>
    <source>
        <strain evidence="1 2">FI11369</strain>
    </source>
</reference>
<dbReference type="AlphaFoldDB" id="A0A3R8J4M8"/>
<dbReference type="EMBL" id="QWZQ01000113">
    <property type="protein sequence ID" value="RRK09167.1"/>
    <property type="molecule type" value="Genomic_DNA"/>
</dbReference>
<evidence type="ECO:0000313" key="2">
    <source>
        <dbReference type="Proteomes" id="UP000283633"/>
    </source>
</evidence>
<organism evidence="1 2">
    <name type="scientific">Lactiplantibacillus garii</name>
    <dbReference type="NCBI Taxonomy" id="2306423"/>
    <lineage>
        <taxon>Bacteria</taxon>
        <taxon>Bacillati</taxon>
        <taxon>Bacillota</taxon>
        <taxon>Bacilli</taxon>
        <taxon>Lactobacillales</taxon>
        <taxon>Lactobacillaceae</taxon>
        <taxon>Lactiplantibacillus</taxon>
    </lineage>
</organism>
<comment type="caution">
    <text evidence="1">The sequence shown here is derived from an EMBL/GenBank/DDBJ whole genome shotgun (WGS) entry which is preliminary data.</text>
</comment>
<gene>
    <name evidence="1" type="ORF">D1831_14315</name>
</gene>
<sequence length="349" mass="40441">MLYKKGSGSKNNNVDFMSITELRKFRESKVGISRDLLNSLRTNMKKYFEKVPEFKVFPLEDYTGKMKTLDDRFLWKYMAKQQLNIFYDNNVERARNIATNLARQLKASPTIQANQIQIKLSDHACPGLNIQIIQDDYGSEEDAYEISGEEKIIQHITVQKFHQFEDGHELSDITMDSKINKVAQELVIKQDLVSQTLTPVTGDLLDTTAKYEFYNFRYIKEKPLTIQVAKISFQTDRKFSIKSEQVVLENESQSELSVICHRVYHYVLNGPKRSAANKEYRWKTVAGVISSGEGLVAIQNVERQTLPDSEWLFDQLVTDNPEKQFDVRELGRVLKQLQCKHGVEDEYSE</sequence>
<accession>A0A3R8J4M8</accession>